<comment type="caution">
    <text evidence="2">The sequence shown here is derived from an EMBL/GenBank/DDBJ whole genome shotgun (WGS) entry which is preliminary data.</text>
</comment>
<dbReference type="Proteomes" id="UP001175211">
    <property type="component" value="Unassembled WGS sequence"/>
</dbReference>
<dbReference type="RefSeq" id="XP_060331453.1">
    <property type="nucleotide sequence ID" value="XM_060481638.1"/>
</dbReference>
<feature type="region of interest" description="Disordered" evidence="1">
    <location>
        <begin position="1"/>
        <end position="22"/>
    </location>
</feature>
<feature type="compositionally biased region" description="Basic and acidic residues" evidence="1">
    <location>
        <begin position="9"/>
        <end position="19"/>
    </location>
</feature>
<reference evidence="2" key="1">
    <citation type="submission" date="2023-06" db="EMBL/GenBank/DDBJ databases">
        <authorList>
            <consortium name="Lawrence Berkeley National Laboratory"/>
            <person name="Ahrendt S."/>
            <person name="Sahu N."/>
            <person name="Indic B."/>
            <person name="Wong-Bajracharya J."/>
            <person name="Merenyi Z."/>
            <person name="Ke H.-M."/>
            <person name="Monk M."/>
            <person name="Kocsube S."/>
            <person name="Drula E."/>
            <person name="Lipzen A."/>
            <person name="Balint B."/>
            <person name="Henrissat B."/>
            <person name="Andreopoulos B."/>
            <person name="Martin F.M."/>
            <person name="Harder C.B."/>
            <person name="Rigling D."/>
            <person name="Ford K.L."/>
            <person name="Foster G.D."/>
            <person name="Pangilinan J."/>
            <person name="Papanicolaou A."/>
            <person name="Barry K."/>
            <person name="LaButti K."/>
            <person name="Viragh M."/>
            <person name="Koriabine M."/>
            <person name="Yan M."/>
            <person name="Riley R."/>
            <person name="Champramary S."/>
            <person name="Plett K.L."/>
            <person name="Tsai I.J."/>
            <person name="Slot J."/>
            <person name="Sipos G."/>
            <person name="Plett J."/>
            <person name="Nagy L.G."/>
            <person name="Grigoriev I.V."/>
        </authorList>
    </citation>
    <scope>NUCLEOTIDE SEQUENCE</scope>
    <source>
        <strain evidence="2">CCBAS 213</strain>
    </source>
</reference>
<dbReference type="GeneID" id="85365186"/>
<sequence>MSASIVTPLRRDVSPDEPRSTQPTAVEAMKILRALLAANNEEVPDLFQHSTFSIFHDLLEVTDPSITANSREDVDELLSTFYGLDWEDVCDYLGLDSDEDDEQFRKESLTCLNLPESVQKDMRDTIRLSVLTDVRRHTFHHVMPVVTKSLQSFGGLLYTYISDKFCLDGTTKGGFIDVMIRHQHKTILIFIIMKQSFFSDHPSLKLLAQVVAEMSGVFALNKKLSGFSFPVYAIVSDLSQFFYYCYTGNEFISLGRFDQAEKVGFDVETANAGTTSSMLSSFAPDFFSILLEGFYRYSEAMAEHLRPLGGPALIRYKAAARVTSSYQELREDSVRKQKEGRNRISKGGWNRSHYPLLRWIDVDSRGWFGERWREAELGFN</sequence>
<protein>
    <submittedName>
        <fullName evidence="2">Uncharacterized protein</fullName>
    </submittedName>
</protein>
<evidence type="ECO:0000256" key="1">
    <source>
        <dbReference type="SAM" id="MobiDB-lite"/>
    </source>
</evidence>
<evidence type="ECO:0000313" key="3">
    <source>
        <dbReference type="Proteomes" id="UP001175211"/>
    </source>
</evidence>
<gene>
    <name evidence="2" type="ORF">EV420DRAFT_309664</name>
</gene>
<organism evidence="2 3">
    <name type="scientific">Armillaria tabescens</name>
    <name type="common">Ringless honey mushroom</name>
    <name type="synonym">Agaricus tabescens</name>
    <dbReference type="NCBI Taxonomy" id="1929756"/>
    <lineage>
        <taxon>Eukaryota</taxon>
        <taxon>Fungi</taxon>
        <taxon>Dikarya</taxon>
        <taxon>Basidiomycota</taxon>
        <taxon>Agaricomycotina</taxon>
        <taxon>Agaricomycetes</taxon>
        <taxon>Agaricomycetidae</taxon>
        <taxon>Agaricales</taxon>
        <taxon>Marasmiineae</taxon>
        <taxon>Physalacriaceae</taxon>
        <taxon>Desarmillaria</taxon>
    </lineage>
</organism>
<dbReference type="EMBL" id="JAUEPS010000015">
    <property type="protein sequence ID" value="KAK0459227.1"/>
    <property type="molecule type" value="Genomic_DNA"/>
</dbReference>
<name>A0AA39N622_ARMTA</name>
<keyword evidence="3" id="KW-1185">Reference proteome</keyword>
<proteinExistence type="predicted"/>
<accession>A0AA39N622</accession>
<dbReference type="AlphaFoldDB" id="A0AA39N622"/>
<evidence type="ECO:0000313" key="2">
    <source>
        <dbReference type="EMBL" id="KAK0459227.1"/>
    </source>
</evidence>